<dbReference type="Proteomes" id="UP000001542">
    <property type="component" value="Unassembled WGS sequence"/>
</dbReference>
<dbReference type="KEGG" id="tva:4760201"/>
<dbReference type="RefSeq" id="XP_001330631.1">
    <property type="nucleotide sequence ID" value="XM_001330595.1"/>
</dbReference>
<accession>A2EYD7</accession>
<keyword evidence="2" id="KW-1185">Reference proteome</keyword>
<dbReference type="Pfam" id="PF13306">
    <property type="entry name" value="LRR_5"/>
    <property type="match status" value="2"/>
</dbReference>
<evidence type="ECO:0000313" key="2">
    <source>
        <dbReference type="Proteomes" id="UP000001542"/>
    </source>
</evidence>
<dbReference type="VEuPathDB" id="TrichDB:TVAG_054620"/>
<gene>
    <name evidence="1" type="ORF">TVAG_054620</name>
</gene>
<protein>
    <submittedName>
        <fullName evidence="1">Surface antigen Bsp, putative</fullName>
    </submittedName>
</protein>
<dbReference type="PANTHER" id="PTHR45661">
    <property type="entry name" value="SURFACE ANTIGEN"/>
    <property type="match status" value="1"/>
</dbReference>
<dbReference type="InterPro" id="IPR053139">
    <property type="entry name" value="Surface_bspA-like"/>
</dbReference>
<organism evidence="1 2">
    <name type="scientific">Trichomonas vaginalis (strain ATCC PRA-98 / G3)</name>
    <dbReference type="NCBI Taxonomy" id="412133"/>
    <lineage>
        <taxon>Eukaryota</taxon>
        <taxon>Metamonada</taxon>
        <taxon>Parabasalia</taxon>
        <taxon>Trichomonadida</taxon>
        <taxon>Trichomonadidae</taxon>
        <taxon>Trichomonas</taxon>
    </lineage>
</organism>
<dbReference type="InterPro" id="IPR026906">
    <property type="entry name" value="LRR_5"/>
</dbReference>
<dbReference type="PANTHER" id="PTHR45661:SF3">
    <property type="entry name" value="IG-LIKE DOMAIN-CONTAINING PROTEIN"/>
    <property type="match status" value="1"/>
</dbReference>
<dbReference type="EMBL" id="DS113539">
    <property type="protein sequence ID" value="EAY02364.1"/>
    <property type="molecule type" value="Genomic_DNA"/>
</dbReference>
<sequence length="354" mass="40055">MPFLFYLALIEAREKRKAENSEILHEINASTVDLLVPSYITVIEKGASMNATLLTSVKFEPFSSLTRIGKYAFANCPRIRTIDLSLCNNLWIIQEGAFFNSSLEIVTLPSSLKYIENSVFELSNISQIEIPRSVIVIGEKCFFKSSLQQITFQKHSLLSEIGPNSFAETFLFSITLPDNLKNIGYSAFTRSQLHSISFETKSNYFEINNKMIIRSQTKQLVASFYYEQESITIPDGITEISKGGFLLSPIEDCKFPSSLLYIRERAFAVSQLVNLTIPSSVKLIDKYAFHNCYQLRSLVIESENTVLADNCFGSNFQLCGINCPIKMIDRLMKVGIQPFSFQKCISKISEKNMS</sequence>
<dbReference type="VEuPathDB" id="TrichDB:TVAGG3_0774010"/>
<dbReference type="InterPro" id="IPR032675">
    <property type="entry name" value="LRR_dom_sf"/>
</dbReference>
<name>A2EYD7_TRIV3</name>
<dbReference type="SMR" id="A2EYD7"/>
<dbReference type="Gene3D" id="3.80.10.10">
    <property type="entry name" value="Ribonuclease Inhibitor"/>
    <property type="match status" value="2"/>
</dbReference>
<dbReference type="STRING" id="5722.A2EYD7"/>
<reference evidence="1" key="2">
    <citation type="journal article" date="2007" name="Science">
        <title>Draft genome sequence of the sexually transmitted pathogen Trichomonas vaginalis.</title>
        <authorList>
            <person name="Carlton J.M."/>
            <person name="Hirt R.P."/>
            <person name="Silva J.C."/>
            <person name="Delcher A.L."/>
            <person name="Schatz M."/>
            <person name="Zhao Q."/>
            <person name="Wortman J.R."/>
            <person name="Bidwell S.L."/>
            <person name="Alsmark U.C.M."/>
            <person name="Besteiro S."/>
            <person name="Sicheritz-Ponten T."/>
            <person name="Noel C.J."/>
            <person name="Dacks J.B."/>
            <person name="Foster P.G."/>
            <person name="Simillion C."/>
            <person name="Van de Peer Y."/>
            <person name="Miranda-Saavedra D."/>
            <person name="Barton G.J."/>
            <person name="Westrop G.D."/>
            <person name="Mueller S."/>
            <person name="Dessi D."/>
            <person name="Fiori P.L."/>
            <person name="Ren Q."/>
            <person name="Paulsen I."/>
            <person name="Zhang H."/>
            <person name="Bastida-Corcuera F.D."/>
            <person name="Simoes-Barbosa A."/>
            <person name="Brown M.T."/>
            <person name="Hayes R.D."/>
            <person name="Mukherjee M."/>
            <person name="Okumura C.Y."/>
            <person name="Schneider R."/>
            <person name="Smith A.J."/>
            <person name="Vanacova S."/>
            <person name="Villalvazo M."/>
            <person name="Haas B.J."/>
            <person name="Pertea M."/>
            <person name="Feldblyum T.V."/>
            <person name="Utterback T.R."/>
            <person name="Shu C.L."/>
            <person name="Osoegawa K."/>
            <person name="de Jong P.J."/>
            <person name="Hrdy I."/>
            <person name="Horvathova L."/>
            <person name="Zubacova Z."/>
            <person name="Dolezal P."/>
            <person name="Malik S.B."/>
            <person name="Logsdon J.M. Jr."/>
            <person name="Henze K."/>
            <person name="Gupta A."/>
            <person name="Wang C.C."/>
            <person name="Dunne R.L."/>
            <person name="Upcroft J.A."/>
            <person name="Upcroft P."/>
            <person name="White O."/>
            <person name="Salzberg S.L."/>
            <person name="Tang P."/>
            <person name="Chiu C.-H."/>
            <person name="Lee Y.-S."/>
            <person name="Embley T.M."/>
            <person name="Coombs G.H."/>
            <person name="Mottram J.C."/>
            <person name="Tachezy J."/>
            <person name="Fraser-Liggett C.M."/>
            <person name="Johnson P.J."/>
        </authorList>
    </citation>
    <scope>NUCLEOTIDE SEQUENCE [LARGE SCALE GENOMIC DNA]</scope>
    <source>
        <strain evidence="1">G3</strain>
    </source>
</reference>
<dbReference type="AlphaFoldDB" id="A2EYD7"/>
<dbReference type="InParanoid" id="A2EYD7"/>
<proteinExistence type="predicted"/>
<dbReference type="SUPFAM" id="SSF52058">
    <property type="entry name" value="L domain-like"/>
    <property type="match status" value="1"/>
</dbReference>
<reference evidence="1" key="1">
    <citation type="submission" date="2006-10" db="EMBL/GenBank/DDBJ databases">
        <authorList>
            <person name="Amadeo P."/>
            <person name="Zhao Q."/>
            <person name="Wortman J."/>
            <person name="Fraser-Liggett C."/>
            <person name="Carlton J."/>
        </authorList>
    </citation>
    <scope>NUCLEOTIDE SEQUENCE</scope>
    <source>
        <strain evidence="1">G3</strain>
    </source>
</reference>
<evidence type="ECO:0000313" key="1">
    <source>
        <dbReference type="EMBL" id="EAY02364.1"/>
    </source>
</evidence>